<dbReference type="AlphaFoldDB" id="A0A9X0DFD2"/>
<sequence>MAIKPPHMRRMMYHLQHANQHTAHLDPIRSFHRSTTIFTLVIPQEEKNFSSLKRSIKRMPNIHGP</sequence>
<proteinExistence type="predicted"/>
<keyword evidence="2" id="KW-1185">Reference proteome</keyword>
<reference evidence="1" key="1">
    <citation type="submission" date="2022-11" db="EMBL/GenBank/DDBJ databases">
        <title>Genome Resource of Sclerotinia nivalis Strain SnTB1, a Plant Pathogen Isolated from American Ginseng.</title>
        <authorList>
            <person name="Fan S."/>
        </authorList>
    </citation>
    <scope>NUCLEOTIDE SEQUENCE</scope>
    <source>
        <strain evidence="1">SnTB1</strain>
    </source>
</reference>
<protein>
    <submittedName>
        <fullName evidence="1">Uncharacterized protein</fullName>
    </submittedName>
</protein>
<dbReference type="EMBL" id="JAPEIS010000011">
    <property type="protein sequence ID" value="KAJ8061486.1"/>
    <property type="molecule type" value="Genomic_DNA"/>
</dbReference>
<comment type="caution">
    <text evidence="1">The sequence shown here is derived from an EMBL/GenBank/DDBJ whole genome shotgun (WGS) entry which is preliminary data.</text>
</comment>
<name>A0A9X0DFD2_9HELO</name>
<accession>A0A9X0DFD2</accession>
<dbReference type="Proteomes" id="UP001152300">
    <property type="component" value="Unassembled WGS sequence"/>
</dbReference>
<evidence type="ECO:0000313" key="1">
    <source>
        <dbReference type="EMBL" id="KAJ8061486.1"/>
    </source>
</evidence>
<evidence type="ECO:0000313" key="2">
    <source>
        <dbReference type="Proteomes" id="UP001152300"/>
    </source>
</evidence>
<organism evidence="1 2">
    <name type="scientific">Sclerotinia nivalis</name>
    <dbReference type="NCBI Taxonomy" id="352851"/>
    <lineage>
        <taxon>Eukaryota</taxon>
        <taxon>Fungi</taxon>
        <taxon>Dikarya</taxon>
        <taxon>Ascomycota</taxon>
        <taxon>Pezizomycotina</taxon>
        <taxon>Leotiomycetes</taxon>
        <taxon>Helotiales</taxon>
        <taxon>Sclerotiniaceae</taxon>
        <taxon>Sclerotinia</taxon>
    </lineage>
</organism>
<gene>
    <name evidence="1" type="ORF">OCU04_009301</name>
</gene>